<accession>A0ABQ8EYU5</accession>
<sequence>MYLRKATYVNSALGRWAETSIPGILLTIESYQGEKKHSKNRSQLTDDSDGLTIRFNTAVNAITNCIANIAKDVGSVIDNFQNIGESVKRALLSRTMFLWELRNLLRLQHNDTLEEYLMNAIGSVGKFASGQLQLYAEIIKEIKAAPFNSYSHQCEQVFYYRKINRKVCINNKW</sequence>
<name>A0ABQ8EYU5_9FUNG</name>
<organism evidence="1 2">
    <name type="scientific">Batrachochytrium salamandrivorans</name>
    <dbReference type="NCBI Taxonomy" id="1357716"/>
    <lineage>
        <taxon>Eukaryota</taxon>
        <taxon>Fungi</taxon>
        <taxon>Fungi incertae sedis</taxon>
        <taxon>Chytridiomycota</taxon>
        <taxon>Chytridiomycota incertae sedis</taxon>
        <taxon>Chytridiomycetes</taxon>
        <taxon>Rhizophydiales</taxon>
        <taxon>Rhizophydiales incertae sedis</taxon>
        <taxon>Batrachochytrium</taxon>
    </lineage>
</organism>
<protein>
    <submittedName>
        <fullName evidence="1">Uncharacterized protein</fullName>
    </submittedName>
</protein>
<gene>
    <name evidence="1" type="ORF">BASA50_011339</name>
</gene>
<reference evidence="1 2" key="1">
    <citation type="submission" date="2021-02" db="EMBL/GenBank/DDBJ databases">
        <title>Variation within the Batrachochytrium salamandrivorans European outbreak.</title>
        <authorList>
            <person name="Kelly M."/>
            <person name="Pasmans F."/>
            <person name="Shea T.P."/>
            <person name="Munoz J.F."/>
            <person name="Carranza S."/>
            <person name="Cuomo C.A."/>
            <person name="Martel A."/>
        </authorList>
    </citation>
    <scope>NUCLEOTIDE SEQUENCE [LARGE SCALE GENOMIC DNA]</scope>
    <source>
        <strain evidence="1 2">AMFP18/2</strain>
    </source>
</reference>
<keyword evidence="2" id="KW-1185">Reference proteome</keyword>
<evidence type="ECO:0000313" key="2">
    <source>
        <dbReference type="Proteomes" id="UP001648503"/>
    </source>
</evidence>
<evidence type="ECO:0000313" key="1">
    <source>
        <dbReference type="EMBL" id="KAH6587478.1"/>
    </source>
</evidence>
<dbReference type="EMBL" id="JAFCIX010000556">
    <property type="protein sequence ID" value="KAH6587478.1"/>
    <property type="molecule type" value="Genomic_DNA"/>
</dbReference>
<comment type="caution">
    <text evidence="1">The sequence shown here is derived from an EMBL/GenBank/DDBJ whole genome shotgun (WGS) entry which is preliminary data.</text>
</comment>
<dbReference type="Proteomes" id="UP001648503">
    <property type="component" value="Unassembled WGS sequence"/>
</dbReference>
<proteinExistence type="predicted"/>